<reference evidence="1" key="1">
    <citation type="submission" date="2020-06" db="EMBL/GenBank/DDBJ databases">
        <title>WGS assembly of Ceratodon purpureus strain R40.</title>
        <authorList>
            <person name="Carey S.B."/>
            <person name="Jenkins J."/>
            <person name="Shu S."/>
            <person name="Lovell J.T."/>
            <person name="Sreedasyam A."/>
            <person name="Maumus F."/>
            <person name="Tiley G.P."/>
            <person name="Fernandez-Pozo N."/>
            <person name="Barry K."/>
            <person name="Chen C."/>
            <person name="Wang M."/>
            <person name="Lipzen A."/>
            <person name="Daum C."/>
            <person name="Saski C.A."/>
            <person name="Payton A.C."/>
            <person name="Mcbreen J.C."/>
            <person name="Conrad R.E."/>
            <person name="Kollar L.M."/>
            <person name="Olsson S."/>
            <person name="Huttunen S."/>
            <person name="Landis J.B."/>
            <person name="Wickett N.J."/>
            <person name="Johnson M.G."/>
            <person name="Rensing S.A."/>
            <person name="Grimwood J."/>
            <person name="Schmutz J."/>
            <person name="Mcdaniel S.F."/>
        </authorList>
    </citation>
    <scope>NUCLEOTIDE SEQUENCE</scope>
    <source>
        <strain evidence="1">R40</strain>
    </source>
</reference>
<dbReference type="SUPFAM" id="SSF48113">
    <property type="entry name" value="Heme-dependent peroxidases"/>
    <property type="match status" value="1"/>
</dbReference>
<organism evidence="1 2">
    <name type="scientific">Ceratodon purpureus</name>
    <name type="common">Fire moss</name>
    <name type="synonym">Dicranum purpureum</name>
    <dbReference type="NCBI Taxonomy" id="3225"/>
    <lineage>
        <taxon>Eukaryota</taxon>
        <taxon>Viridiplantae</taxon>
        <taxon>Streptophyta</taxon>
        <taxon>Embryophyta</taxon>
        <taxon>Bryophyta</taxon>
        <taxon>Bryophytina</taxon>
        <taxon>Bryopsida</taxon>
        <taxon>Dicranidae</taxon>
        <taxon>Pseudoditrichales</taxon>
        <taxon>Ditrichaceae</taxon>
        <taxon>Ceratodon</taxon>
    </lineage>
</organism>
<evidence type="ECO:0000313" key="1">
    <source>
        <dbReference type="EMBL" id="KAG0581454.1"/>
    </source>
</evidence>
<protein>
    <submittedName>
        <fullName evidence="1">Uncharacterized protein</fullName>
    </submittedName>
</protein>
<dbReference type="InterPro" id="IPR010255">
    <property type="entry name" value="Haem_peroxidase_sf"/>
</dbReference>
<dbReference type="GO" id="GO:0006979">
    <property type="term" value="P:response to oxidative stress"/>
    <property type="evidence" value="ECO:0007669"/>
    <property type="project" value="InterPro"/>
</dbReference>
<keyword evidence="2" id="KW-1185">Reference proteome</keyword>
<comment type="caution">
    <text evidence="1">The sequence shown here is derived from an EMBL/GenBank/DDBJ whole genome shotgun (WGS) entry which is preliminary data.</text>
</comment>
<evidence type="ECO:0000313" key="2">
    <source>
        <dbReference type="Proteomes" id="UP000822688"/>
    </source>
</evidence>
<dbReference type="AlphaFoldDB" id="A0A8T0ICH5"/>
<dbReference type="Gene3D" id="1.10.420.10">
    <property type="entry name" value="Peroxidase, domain 2"/>
    <property type="match status" value="1"/>
</dbReference>
<gene>
    <name evidence="1" type="ORF">KC19_4G253200</name>
</gene>
<dbReference type="Proteomes" id="UP000822688">
    <property type="component" value="Chromosome 4"/>
</dbReference>
<sequence length="97" mass="10985">MHVTNDPRTQPLATTFASNRNAFFDTFGMSMQRMGMQGLLSGPNDVVRKQCWKDFEGTEPNGVVAAGEEEHMEWTNVHKQDLRNILLVPEILKIPLV</sequence>
<dbReference type="EMBL" id="CM026424">
    <property type="protein sequence ID" value="KAG0581454.1"/>
    <property type="molecule type" value="Genomic_DNA"/>
</dbReference>
<proteinExistence type="predicted"/>
<accession>A0A8T0ICH5</accession>
<name>A0A8T0ICH5_CERPU</name>
<dbReference type="GO" id="GO:0004601">
    <property type="term" value="F:peroxidase activity"/>
    <property type="evidence" value="ECO:0007669"/>
    <property type="project" value="InterPro"/>
</dbReference>
<dbReference type="GO" id="GO:0020037">
    <property type="term" value="F:heme binding"/>
    <property type="evidence" value="ECO:0007669"/>
    <property type="project" value="InterPro"/>
</dbReference>
<dbReference type="Gene3D" id="1.10.520.10">
    <property type="match status" value="1"/>
</dbReference>